<feature type="compositionally biased region" description="Polar residues" evidence="1">
    <location>
        <begin position="147"/>
        <end position="178"/>
    </location>
</feature>
<gene>
    <name evidence="2" type="ORF">K432DRAFT_377389</name>
</gene>
<reference evidence="2 3" key="1">
    <citation type="journal article" date="2016" name="Nat. Commun.">
        <title>Ectomycorrhizal ecology is imprinted in the genome of the dominant symbiotic fungus Cenococcum geophilum.</title>
        <authorList>
            <consortium name="DOE Joint Genome Institute"/>
            <person name="Peter M."/>
            <person name="Kohler A."/>
            <person name="Ohm R.A."/>
            <person name="Kuo A."/>
            <person name="Krutzmann J."/>
            <person name="Morin E."/>
            <person name="Arend M."/>
            <person name="Barry K.W."/>
            <person name="Binder M."/>
            <person name="Choi C."/>
            <person name="Clum A."/>
            <person name="Copeland A."/>
            <person name="Grisel N."/>
            <person name="Haridas S."/>
            <person name="Kipfer T."/>
            <person name="LaButti K."/>
            <person name="Lindquist E."/>
            <person name="Lipzen A."/>
            <person name="Maire R."/>
            <person name="Meier B."/>
            <person name="Mihaltcheva S."/>
            <person name="Molinier V."/>
            <person name="Murat C."/>
            <person name="Poggeler S."/>
            <person name="Quandt C.A."/>
            <person name="Sperisen C."/>
            <person name="Tritt A."/>
            <person name="Tisserant E."/>
            <person name="Crous P.W."/>
            <person name="Henrissat B."/>
            <person name="Nehls U."/>
            <person name="Egli S."/>
            <person name="Spatafora J.W."/>
            <person name="Grigoriev I.V."/>
            <person name="Martin F.M."/>
        </authorList>
    </citation>
    <scope>NUCLEOTIDE SEQUENCE [LARGE SCALE GENOMIC DNA]</scope>
    <source>
        <strain evidence="2 3">CBS 459.81</strain>
    </source>
</reference>
<proteinExistence type="predicted"/>
<feature type="compositionally biased region" description="Basic and acidic residues" evidence="1">
    <location>
        <begin position="90"/>
        <end position="109"/>
    </location>
</feature>
<feature type="region of interest" description="Disordered" evidence="1">
    <location>
        <begin position="1"/>
        <end position="201"/>
    </location>
</feature>
<evidence type="ECO:0000313" key="3">
    <source>
        <dbReference type="Proteomes" id="UP000250266"/>
    </source>
</evidence>
<feature type="region of interest" description="Disordered" evidence="1">
    <location>
        <begin position="214"/>
        <end position="362"/>
    </location>
</feature>
<feature type="compositionally biased region" description="Basic and acidic residues" evidence="1">
    <location>
        <begin position="255"/>
        <end position="271"/>
    </location>
</feature>
<evidence type="ECO:0000256" key="1">
    <source>
        <dbReference type="SAM" id="MobiDB-lite"/>
    </source>
</evidence>
<feature type="compositionally biased region" description="Pro residues" evidence="1">
    <location>
        <begin position="331"/>
        <end position="349"/>
    </location>
</feature>
<feature type="compositionally biased region" description="Low complexity" evidence="1">
    <location>
        <begin position="70"/>
        <end position="82"/>
    </location>
</feature>
<sequence length="362" mass="40839">MANHPPRSPFRQRRSYRSQQSYTPKTGFGADQTQPQYPTFSLPVTSSFYDPSSNPQPQPHCTSAHFRKPSSLSHGHLDLSSSEIPTLQSHHGEPPSHSHFHERGWDNDTTRTPGSSYPPRPLPSPSISSHGIPSGYTFRNRDAPMSLLQSSLSSTENRQPQDNFKNNITFQNMPTNSAALRPPCLPNPQRSQHIAIPQTRRMPEIDRLYAYSGVSVPSTSPSSPSPARFSSGNGSLPNHEENNGNQPRHRRSYERRRDRFLSPHDKTRLDMPRALQRRPSQDSYNRRRDQYTSPPSHRIPDSYTSSRLGLPSPYQARPLSPSTFSSQHSLLPPPPLYPPPRSLGPPGPPTATMRRRNWDSLQ</sequence>
<dbReference type="Proteomes" id="UP000250266">
    <property type="component" value="Unassembled WGS sequence"/>
</dbReference>
<dbReference type="AlphaFoldDB" id="A0A8E2EL18"/>
<dbReference type="EMBL" id="KV744814">
    <property type="protein sequence ID" value="OCK85740.1"/>
    <property type="molecule type" value="Genomic_DNA"/>
</dbReference>
<accession>A0A8E2EL18</accession>
<protein>
    <submittedName>
        <fullName evidence="2">Uncharacterized protein</fullName>
    </submittedName>
</protein>
<keyword evidence="3" id="KW-1185">Reference proteome</keyword>
<feature type="compositionally biased region" description="Low complexity" evidence="1">
    <location>
        <begin position="125"/>
        <end position="135"/>
    </location>
</feature>
<evidence type="ECO:0000313" key="2">
    <source>
        <dbReference type="EMBL" id="OCK85740.1"/>
    </source>
</evidence>
<feature type="compositionally biased region" description="Low complexity" evidence="1">
    <location>
        <begin position="214"/>
        <end position="231"/>
    </location>
</feature>
<feature type="compositionally biased region" description="Polar residues" evidence="1">
    <location>
        <begin position="31"/>
        <end position="61"/>
    </location>
</feature>
<organism evidence="2 3">
    <name type="scientific">Lepidopterella palustris CBS 459.81</name>
    <dbReference type="NCBI Taxonomy" id="1314670"/>
    <lineage>
        <taxon>Eukaryota</taxon>
        <taxon>Fungi</taxon>
        <taxon>Dikarya</taxon>
        <taxon>Ascomycota</taxon>
        <taxon>Pezizomycotina</taxon>
        <taxon>Dothideomycetes</taxon>
        <taxon>Pleosporomycetidae</taxon>
        <taxon>Mytilinidiales</taxon>
        <taxon>Argynnaceae</taxon>
        <taxon>Lepidopterella</taxon>
    </lineage>
</organism>
<name>A0A8E2EL18_9PEZI</name>